<gene>
    <name evidence="7" type="ORF">POM88_014252</name>
</gene>
<dbReference type="PANTHER" id="PTHR47965">
    <property type="entry name" value="ASPARTYL PROTEASE-RELATED"/>
    <property type="match status" value="1"/>
</dbReference>
<dbReference type="Pfam" id="PF14543">
    <property type="entry name" value="TAXi_N"/>
    <property type="match status" value="1"/>
</dbReference>
<reference evidence="7" key="1">
    <citation type="submission" date="2023-02" db="EMBL/GenBank/DDBJ databases">
        <title>Genome of toxic invasive species Heracleum sosnowskyi carries increased number of genes despite the absence of recent whole-genome duplications.</title>
        <authorList>
            <person name="Schelkunov M."/>
            <person name="Shtratnikova V."/>
            <person name="Makarenko M."/>
            <person name="Klepikova A."/>
            <person name="Omelchenko D."/>
            <person name="Novikova G."/>
            <person name="Obukhova E."/>
            <person name="Bogdanov V."/>
            <person name="Penin A."/>
            <person name="Logacheva M."/>
        </authorList>
    </citation>
    <scope>NUCLEOTIDE SEQUENCE</scope>
    <source>
        <strain evidence="7">Hsosn_3</strain>
        <tissue evidence="7">Leaf</tissue>
    </source>
</reference>
<accession>A0AAD8J0R2</accession>
<dbReference type="FunFam" id="2.40.70.10:FF:000045">
    <property type="entry name" value="Basic 7S globulin"/>
    <property type="match status" value="1"/>
</dbReference>
<evidence type="ECO:0000259" key="6">
    <source>
        <dbReference type="PROSITE" id="PS51767"/>
    </source>
</evidence>
<evidence type="ECO:0000256" key="2">
    <source>
        <dbReference type="ARBA" id="ARBA00007447"/>
    </source>
</evidence>
<dbReference type="GO" id="GO:0006508">
    <property type="term" value="P:proteolysis"/>
    <property type="evidence" value="ECO:0007669"/>
    <property type="project" value="InterPro"/>
</dbReference>
<feature type="domain" description="Peptidase A1" evidence="6">
    <location>
        <begin position="45"/>
        <end position="421"/>
    </location>
</feature>
<dbReference type="InterPro" id="IPR032861">
    <property type="entry name" value="TAXi_N"/>
</dbReference>
<evidence type="ECO:0000256" key="4">
    <source>
        <dbReference type="ARBA" id="ARBA00022729"/>
    </source>
</evidence>
<feature type="chain" id="PRO_5042153424" evidence="5">
    <location>
        <begin position="24"/>
        <end position="434"/>
    </location>
</feature>
<feature type="signal peptide" evidence="5">
    <location>
        <begin position="1"/>
        <end position="23"/>
    </location>
</feature>
<keyword evidence="4 5" id="KW-0732">Signal</keyword>
<dbReference type="GO" id="GO:0005576">
    <property type="term" value="C:extracellular region"/>
    <property type="evidence" value="ECO:0007669"/>
    <property type="project" value="UniProtKB-SubCell"/>
</dbReference>
<dbReference type="SUPFAM" id="SSF50630">
    <property type="entry name" value="Acid proteases"/>
    <property type="match status" value="1"/>
</dbReference>
<evidence type="ECO:0000256" key="3">
    <source>
        <dbReference type="ARBA" id="ARBA00022525"/>
    </source>
</evidence>
<comment type="caution">
    <text evidence="7">The sequence shown here is derived from an EMBL/GenBank/DDBJ whole genome shotgun (WGS) entry which is preliminary data.</text>
</comment>
<evidence type="ECO:0000256" key="1">
    <source>
        <dbReference type="ARBA" id="ARBA00004239"/>
    </source>
</evidence>
<dbReference type="InterPro" id="IPR001461">
    <property type="entry name" value="Aspartic_peptidase_A1"/>
</dbReference>
<keyword evidence="8" id="KW-1185">Reference proteome</keyword>
<reference evidence="7" key="2">
    <citation type="submission" date="2023-05" db="EMBL/GenBank/DDBJ databases">
        <authorList>
            <person name="Schelkunov M.I."/>
        </authorList>
    </citation>
    <scope>NUCLEOTIDE SEQUENCE</scope>
    <source>
        <strain evidence="7">Hsosn_3</strain>
        <tissue evidence="7">Leaf</tissue>
    </source>
</reference>
<evidence type="ECO:0000313" key="7">
    <source>
        <dbReference type="EMBL" id="KAK1395196.1"/>
    </source>
</evidence>
<dbReference type="EMBL" id="JAUIZM010000003">
    <property type="protein sequence ID" value="KAK1395196.1"/>
    <property type="molecule type" value="Genomic_DNA"/>
</dbReference>
<evidence type="ECO:0000256" key="5">
    <source>
        <dbReference type="SAM" id="SignalP"/>
    </source>
</evidence>
<comment type="subcellular location">
    <subcellularLocation>
        <location evidence="1">Secreted</location>
        <location evidence="1">Extracellular space</location>
    </subcellularLocation>
</comment>
<dbReference type="FunFam" id="2.40.70.10:FF:000041">
    <property type="entry name" value="Basic 7S globulin"/>
    <property type="match status" value="1"/>
</dbReference>
<evidence type="ECO:0000313" key="8">
    <source>
        <dbReference type="Proteomes" id="UP001237642"/>
    </source>
</evidence>
<dbReference type="InterPro" id="IPR032799">
    <property type="entry name" value="TAXi_C"/>
</dbReference>
<dbReference type="InterPro" id="IPR033868">
    <property type="entry name" value="Xylanase_inhibitor_I-like"/>
</dbReference>
<dbReference type="Pfam" id="PF14541">
    <property type="entry name" value="TAXi_C"/>
    <property type="match status" value="1"/>
</dbReference>
<dbReference type="InterPro" id="IPR021109">
    <property type="entry name" value="Peptidase_aspartic_dom_sf"/>
</dbReference>
<organism evidence="7 8">
    <name type="scientific">Heracleum sosnowskyi</name>
    <dbReference type="NCBI Taxonomy" id="360622"/>
    <lineage>
        <taxon>Eukaryota</taxon>
        <taxon>Viridiplantae</taxon>
        <taxon>Streptophyta</taxon>
        <taxon>Embryophyta</taxon>
        <taxon>Tracheophyta</taxon>
        <taxon>Spermatophyta</taxon>
        <taxon>Magnoliopsida</taxon>
        <taxon>eudicotyledons</taxon>
        <taxon>Gunneridae</taxon>
        <taxon>Pentapetalae</taxon>
        <taxon>asterids</taxon>
        <taxon>campanulids</taxon>
        <taxon>Apiales</taxon>
        <taxon>Apiaceae</taxon>
        <taxon>Apioideae</taxon>
        <taxon>apioid superclade</taxon>
        <taxon>Tordylieae</taxon>
        <taxon>Tordyliinae</taxon>
        <taxon>Heracleum</taxon>
    </lineage>
</organism>
<proteinExistence type="inferred from homology"/>
<protein>
    <submittedName>
        <fullName evidence="7">Xyloglucan-specific fungal endoglucanase inhibitor protein</fullName>
    </submittedName>
</protein>
<dbReference type="PANTHER" id="PTHR47965:SF22">
    <property type="entry name" value="EUKARYOTIC ASPARTYL PROTEASE FAMILY PROTEIN"/>
    <property type="match status" value="1"/>
</dbReference>
<dbReference type="CDD" id="cd05489">
    <property type="entry name" value="xylanase_inhibitor_I_like"/>
    <property type="match status" value="1"/>
</dbReference>
<dbReference type="InterPro" id="IPR033121">
    <property type="entry name" value="PEPTIDASE_A1"/>
</dbReference>
<keyword evidence="3" id="KW-0964">Secreted</keyword>
<comment type="similarity">
    <text evidence="2">Belongs to the peptidase A1 family.</text>
</comment>
<sequence>MAFPSSMLLFLLCLFLSTSSSLAKSKPAPKQIVLPIYKDASTLQYLTQIKQRTPLVPVQLTVDLGGRSLWTDCEHGYISTSIRPGGCATIQCRLAQASKNCDKCNPDFPIGPGCTNASTCWRFPENTVTRSASGGELASDIITINSTDGKSRGDVVIVPQFLFFCALTTIVDGLAKGVTGMAGLGRTKISFPVQLASALKLKRKFGLCLSSSTTSNGVVIFGDEPYNFPTSSNNSSFLTYTSLILNKVNTELRILKGEASAEYFIAVKSIKIRNRTVKLNTTLLQINKEGYGGTKISTVNPYTVLETSIYNAVIKAFVNELKNVTRVPSVAPFGACFSSKNLRSNRVGPAVPAIDLVMEENGVVWRMYGANTMVRVNKDVLCLGFVDGGEPTFINSVVIGGHQLEDNLLTFDLDKSRLGFRRTTCENYRIISSV</sequence>
<dbReference type="AlphaFoldDB" id="A0AAD8J0R2"/>
<name>A0AAD8J0R2_9APIA</name>
<dbReference type="GO" id="GO:0004190">
    <property type="term" value="F:aspartic-type endopeptidase activity"/>
    <property type="evidence" value="ECO:0007669"/>
    <property type="project" value="InterPro"/>
</dbReference>
<dbReference type="Gene3D" id="2.40.70.10">
    <property type="entry name" value="Acid Proteases"/>
    <property type="match status" value="2"/>
</dbReference>
<dbReference type="PROSITE" id="PS51767">
    <property type="entry name" value="PEPTIDASE_A1"/>
    <property type="match status" value="1"/>
</dbReference>
<dbReference type="Proteomes" id="UP001237642">
    <property type="component" value="Unassembled WGS sequence"/>
</dbReference>